<dbReference type="Proteomes" id="UP000480178">
    <property type="component" value="Chromosome"/>
</dbReference>
<dbReference type="SUPFAM" id="SSF53335">
    <property type="entry name" value="S-adenosyl-L-methionine-dependent methyltransferases"/>
    <property type="match status" value="1"/>
</dbReference>
<organism evidence="1 2">
    <name type="scientific">Rhodocytophaga rosea</name>
    <dbReference type="NCBI Taxonomy" id="2704465"/>
    <lineage>
        <taxon>Bacteria</taxon>
        <taxon>Pseudomonadati</taxon>
        <taxon>Bacteroidota</taxon>
        <taxon>Cytophagia</taxon>
        <taxon>Cytophagales</taxon>
        <taxon>Rhodocytophagaceae</taxon>
        <taxon>Rhodocytophaga</taxon>
    </lineage>
</organism>
<reference evidence="1 2" key="1">
    <citation type="submission" date="2020-01" db="EMBL/GenBank/DDBJ databases">
        <authorList>
            <person name="Kim M.K."/>
        </authorList>
    </citation>
    <scope>NUCLEOTIDE SEQUENCE [LARGE SCALE GENOMIC DNA]</scope>
    <source>
        <strain evidence="1 2">172606-1</strain>
    </source>
</reference>
<proteinExistence type="predicted"/>
<gene>
    <name evidence="1" type="ORF">GXP67_12180</name>
</gene>
<accession>A0A6C0GH67</accession>
<evidence type="ECO:0000313" key="1">
    <source>
        <dbReference type="EMBL" id="QHT67338.1"/>
    </source>
</evidence>
<sequence length="165" mass="18834">MAYLEQEVVCGEYSAPMQLKLLQIDMAHLPEPILDIGCGKQAFLVNYLRTMGLEAYGIDRNATASPFIYQADWFEFDLSTKSWGSIISNIGFSNHFQHHHLRVNSDYLGYALRYKQILQSMKAGGVFYYAPDLPFIEKHLDTAKFGIQKTAIKGTQFSRTKIVRL</sequence>
<keyword evidence="2" id="KW-1185">Reference proteome</keyword>
<dbReference type="RefSeq" id="WP_162443371.1">
    <property type="nucleotide sequence ID" value="NZ_CP048222.1"/>
</dbReference>
<name>A0A6C0GH67_9BACT</name>
<dbReference type="KEGG" id="rhoz:GXP67_12180"/>
<dbReference type="InterPro" id="IPR029063">
    <property type="entry name" value="SAM-dependent_MTases_sf"/>
</dbReference>
<evidence type="ECO:0000313" key="2">
    <source>
        <dbReference type="Proteomes" id="UP000480178"/>
    </source>
</evidence>
<dbReference type="EMBL" id="CP048222">
    <property type="protein sequence ID" value="QHT67338.1"/>
    <property type="molecule type" value="Genomic_DNA"/>
</dbReference>
<dbReference type="AlphaFoldDB" id="A0A6C0GH67"/>
<evidence type="ECO:0008006" key="3">
    <source>
        <dbReference type="Google" id="ProtNLM"/>
    </source>
</evidence>
<protein>
    <recommendedName>
        <fullName evidence="3">Class I SAM-dependent methyltransferase</fullName>
    </recommendedName>
</protein>